<evidence type="ECO:0000256" key="1">
    <source>
        <dbReference type="SAM" id="MobiDB-lite"/>
    </source>
</evidence>
<dbReference type="AlphaFoldDB" id="A0A2U9BIT1"/>
<proteinExistence type="predicted"/>
<accession>A0A2U9BIT1</accession>
<evidence type="ECO:0000313" key="3">
    <source>
        <dbReference type="Proteomes" id="UP000246464"/>
    </source>
</evidence>
<organism evidence="2 3">
    <name type="scientific">Scophthalmus maximus</name>
    <name type="common">Turbot</name>
    <name type="synonym">Psetta maxima</name>
    <dbReference type="NCBI Taxonomy" id="52904"/>
    <lineage>
        <taxon>Eukaryota</taxon>
        <taxon>Metazoa</taxon>
        <taxon>Chordata</taxon>
        <taxon>Craniata</taxon>
        <taxon>Vertebrata</taxon>
        <taxon>Euteleostomi</taxon>
        <taxon>Actinopterygii</taxon>
        <taxon>Neopterygii</taxon>
        <taxon>Teleostei</taxon>
        <taxon>Neoteleostei</taxon>
        <taxon>Acanthomorphata</taxon>
        <taxon>Carangaria</taxon>
        <taxon>Pleuronectiformes</taxon>
        <taxon>Pleuronectoidei</taxon>
        <taxon>Scophthalmidae</taxon>
        <taxon>Scophthalmus</taxon>
    </lineage>
</organism>
<protein>
    <submittedName>
        <fullName evidence="2">Uncharacterized protein</fullName>
    </submittedName>
</protein>
<gene>
    <name evidence="2" type="ORF">SMAX5B_006113</name>
</gene>
<dbReference type="EMBL" id="CP026249">
    <property type="protein sequence ID" value="AWP03749.1"/>
    <property type="molecule type" value="Genomic_DNA"/>
</dbReference>
<keyword evidence="3" id="KW-1185">Reference proteome</keyword>
<dbReference type="Proteomes" id="UP000246464">
    <property type="component" value="Chromosome 7"/>
</dbReference>
<reference evidence="2 3" key="1">
    <citation type="submission" date="2017-12" db="EMBL/GenBank/DDBJ databases">
        <title>Integrating genomic resources of turbot (Scophthalmus maximus) in depth evaluation of genetic and physical mapping variation across individuals.</title>
        <authorList>
            <person name="Martinez P."/>
        </authorList>
    </citation>
    <scope>NUCLEOTIDE SEQUENCE [LARGE SCALE GENOMIC DNA]</scope>
</reference>
<name>A0A2U9BIT1_SCOMX</name>
<feature type="region of interest" description="Disordered" evidence="1">
    <location>
        <begin position="34"/>
        <end position="54"/>
    </location>
</feature>
<evidence type="ECO:0000313" key="2">
    <source>
        <dbReference type="EMBL" id="AWP03749.1"/>
    </source>
</evidence>
<sequence>MERLHPRAARCCRSAPRVVVRHFGCLRWKSGFQSNADSRQTGRGGAKSISIGWW</sequence>